<reference evidence="3 4" key="1">
    <citation type="submission" date="2020-04" db="EMBL/GenBank/DDBJ databases">
        <title>Genome sequencing of novel species.</title>
        <authorList>
            <person name="Heo J."/>
            <person name="Kim S.-J."/>
            <person name="Kim J.-S."/>
            <person name="Hong S.-B."/>
            <person name="Kwon S.-W."/>
        </authorList>
    </citation>
    <scope>NUCLEOTIDE SEQUENCE [LARGE SCALE GENOMIC DNA]</scope>
    <source>
        <strain evidence="3 4">GN2-R2</strain>
    </source>
</reference>
<evidence type="ECO:0000313" key="4">
    <source>
        <dbReference type="Proteomes" id="UP000502415"/>
    </source>
</evidence>
<organism evidence="3 4">
    <name type="scientific">Massilia forsythiae</name>
    <dbReference type="NCBI Taxonomy" id="2728020"/>
    <lineage>
        <taxon>Bacteria</taxon>
        <taxon>Pseudomonadati</taxon>
        <taxon>Pseudomonadota</taxon>
        <taxon>Betaproteobacteria</taxon>
        <taxon>Burkholderiales</taxon>
        <taxon>Oxalobacteraceae</taxon>
        <taxon>Telluria group</taxon>
        <taxon>Massilia</taxon>
    </lineage>
</organism>
<dbReference type="EMBL" id="CP051685">
    <property type="protein sequence ID" value="QJD99835.1"/>
    <property type="molecule type" value="Genomic_DNA"/>
</dbReference>
<dbReference type="Pfam" id="PF00188">
    <property type="entry name" value="CAP"/>
    <property type="match status" value="1"/>
</dbReference>
<sequence>MIKRYKQRYEIKLLVAVVFTSGLTGCGGGSSSPATSTPVATTPTNPTPTPPVSTVQAAELQTAAPAAYPAGSVQANAFAEFNAFRAIEGLGPVRQNTNIDIAAKNHAAYVQTNMSGGDAHHEIAGNPGFTGAEPGDRVIAAGYASAYTTEVIAFEGIQQTSVQALLSTVFHRNAMMVQGLTDVGIAPGNDSGPTYINAGYIKQQKNAGDYVGVFPYDKQTGVPMTHHTESPNPFYKEFEMTQANVCAKTSYPISIATETSTILKVTTFTVTPEGQSTPLDVRLMVRDSTDQNLQYLGANVAYIVGKAPFTPGTKYTVHFVGTATGTATGSAKGLTIDKTWTFTTDTKDAMGCS</sequence>
<feature type="domain" description="SCP" evidence="2">
    <location>
        <begin position="79"/>
        <end position="192"/>
    </location>
</feature>
<dbReference type="SUPFAM" id="SSF55797">
    <property type="entry name" value="PR-1-like"/>
    <property type="match status" value="1"/>
</dbReference>
<evidence type="ECO:0000259" key="2">
    <source>
        <dbReference type="Pfam" id="PF00188"/>
    </source>
</evidence>
<name>A0A7Z2VUS2_9BURK</name>
<evidence type="ECO:0000256" key="1">
    <source>
        <dbReference type="SAM" id="MobiDB-lite"/>
    </source>
</evidence>
<dbReference type="Gene3D" id="3.40.33.10">
    <property type="entry name" value="CAP"/>
    <property type="match status" value="1"/>
</dbReference>
<feature type="compositionally biased region" description="Low complexity" evidence="1">
    <location>
        <begin position="31"/>
        <end position="44"/>
    </location>
</feature>
<dbReference type="RefSeq" id="WP_169434784.1">
    <property type="nucleotide sequence ID" value="NZ_CP051685.1"/>
</dbReference>
<dbReference type="CDD" id="cd05379">
    <property type="entry name" value="CAP_bacterial"/>
    <property type="match status" value="1"/>
</dbReference>
<accession>A0A7Z2VUS2</accession>
<dbReference type="AlphaFoldDB" id="A0A7Z2VUS2"/>
<keyword evidence="4" id="KW-1185">Reference proteome</keyword>
<dbReference type="PROSITE" id="PS51257">
    <property type="entry name" value="PROKAR_LIPOPROTEIN"/>
    <property type="match status" value="1"/>
</dbReference>
<feature type="region of interest" description="Disordered" evidence="1">
    <location>
        <begin position="26"/>
        <end position="52"/>
    </location>
</feature>
<proteinExistence type="predicted"/>
<protein>
    <submittedName>
        <fullName evidence="3">CAP domain-containing protein</fullName>
    </submittedName>
</protein>
<dbReference type="KEGG" id="mfy:HH212_07200"/>
<gene>
    <name evidence="3" type="ORF">HH212_07200</name>
</gene>
<dbReference type="InterPro" id="IPR035940">
    <property type="entry name" value="CAP_sf"/>
</dbReference>
<dbReference type="Proteomes" id="UP000502415">
    <property type="component" value="Chromosome"/>
</dbReference>
<dbReference type="InterPro" id="IPR014044">
    <property type="entry name" value="CAP_dom"/>
</dbReference>
<evidence type="ECO:0000313" key="3">
    <source>
        <dbReference type="EMBL" id="QJD99835.1"/>
    </source>
</evidence>